<dbReference type="GO" id="GO:0003677">
    <property type="term" value="F:DNA binding"/>
    <property type="evidence" value="ECO:0007669"/>
    <property type="project" value="UniProtKB-KW"/>
</dbReference>
<keyword evidence="6" id="KW-1185">Reference proteome</keyword>
<feature type="domain" description="HTH hxlR-type" evidence="4">
    <location>
        <begin position="11"/>
        <end position="109"/>
    </location>
</feature>
<dbReference type="AlphaFoldDB" id="A0A434AXD0"/>
<evidence type="ECO:0000256" key="1">
    <source>
        <dbReference type="ARBA" id="ARBA00023015"/>
    </source>
</evidence>
<proteinExistence type="predicted"/>
<sequence>MSARYEKYGICPVNATLNLIGGKWKTRILYLISSDVNRFGQILKLNPECSKRILTVNLRELEADGVINRKVYPVVPPKVIYSLTELGETLHPLFNSMSEWGMKHILEPQFEK</sequence>
<keyword evidence="3" id="KW-0804">Transcription</keyword>
<evidence type="ECO:0000259" key="4">
    <source>
        <dbReference type="PROSITE" id="PS51118"/>
    </source>
</evidence>
<dbReference type="Proteomes" id="UP000282985">
    <property type="component" value="Unassembled WGS sequence"/>
</dbReference>
<dbReference type="PANTHER" id="PTHR33204:SF29">
    <property type="entry name" value="TRANSCRIPTIONAL REGULATOR"/>
    <property type="match status" value="1"/>
</dbReference>
<dbReference type="SUPFAM" id="SSF46785">
    <property type="entry name" value="Winged helix' DNA-binding domain"/>
    <property type="match status" value="1"/>
</dbReference>
<dbReference type="Gene3D" id="1.10.10.10">
    <property type="entry name" value="Winged helix-like DNA-binding domain superfamily/Winged helix DNA-binding domain"/>
    <property type="match status" value="1"/>
</dbReference>
<dbReference type="Pfam" id="PF01638">
    <property type="entry name" value="HxlR"/>
    <property type="match status" value="1"/>
</dbReference>
<gene>
    <name evidence="5" type="ORF">DLK05_05720</name>
</gene>
<keyword evidence="1" id="KW-0805">Transcription regulation</keyword>
<dbReference type="PANTHER" id="PTHR33204">
    <property type="entry name" value="TRANSCRIPTIONAL REGULATOR, MARR FAMILY"/>
    <property type="match status" value="1"/>
</dbReference>
<evidence type="ECO:0000313" key="5">
    <source>
        <dbReference type="EMBL" id="RUT79059.1"/>
    </source>
</evidence>
<comment type="caution">
    <text evidence="5">The sequence shown here is derived from an EMBL/GenBank/DDBJ whole genome shotgun (WGS) entry which is preliminary data.</text>
</comment>
<evidence type="ECO:0000313" key="6">
    <source>
        <dbReference type="Proteomes" id="UP000282985"/>
    </source>
</evidence>
<protein>
    <submittedName>
        <fullName evidence="5">Transcriptional regulator</fullName>
    </submittedName>
</protein>
<dbReference type="OrthoDB" id="8231503at2"/>
<dbReference type="InterPro" id="IPR002577">
    <property type="entry name" value="HTH_HxlR"/>
</dbReference>
<dbReference type="PROSITE" id="PS51118">
    <property type="entry name" value="HTH_HXLR"/>
    <property type="match status" value="1"/>
</dbReference>
<dbReference type="InterPro" id="IPR036390">
    <property type="entry name" value="WH_DNA-bd_sf"/>
</dbReference>
<name>A0A434AXD0_9BACT</name>
<organism evidence="5 6">
    <name type="scientific">Ancylomarina longa</name>
    <dbReference type="NCBI Taxonomy" id="2487017"/>
    <lineage>
        <taxon>Bacteria</taxon>
        <taxon>Pseudomonadati</taxon>
        <taxon>Bacteroidota</taxon>
        <taxon>Bacteroidia</taxon>
        <taxon>Marinilabiliales</taxon>
        <taxon>Marinifilaceae</taxon>
        <taxon>Ancylomarina</taxon>
    </lineage>
</organism>
<keyword evidence="2" id="KW-0238">DNA-binding</keyword>
<dbReference type="EMBL" id="RJJX01000005">
    <property type="protein sequence ID" value="RUT79059.1"/>
    <property type="molecule type" value="Genomic_DNA"/>
</dbReference>
<reference evidence="5 6" key="1">
    <citation type="submission" date="2018-11" db="EMBL/GenBank/DDBJ databases">
        <title>Parancylomarina longa gen. nov., sp. nov., isolated from sediments of southern Okinawa.</title>
        <authorList>
            <person name="Fu T."/>
        </authorList>
    </citation>
    <scope>NUCLEOTIDE SEQUENCE [LARGE SCALE GENOMIC DNA]</scope>
    <source>
        <strain evidence="5 6">T3-2 S1-C</strain>
    </source>
</reference>
<accession>A0A434AXD0</accession>
<evidence type="ECO:0000256" key="2">
    <source>
        <dbReference type="ARBA" id="ARBA00023125"/>
    </source>
</evidence>
<evidence type="ECO:0000256" key="3">
    <source>
        <dbReference type="ARBA" id="ARBA00023163"/>
    </source>
</evidence>
<dbReference type="InterPro" id="IPR036388">
    <property type="entry name" value="WH-like_DNA-bd_sf"/>
</dbReference>